<evidence type="ECO:0000256" key="2">
    <source>
        <dbReference type="ARBA" id="ARBA00004141"/>
    </source>
</evidence>
<evidence type="ECO:0000313" key="20">
    <source>
        <dbReference type="EMBL" id="EDO31422.1"/>
    </source>
</evidence>
<dbReference type="Pfam" id="PF00004">
    <property type="entry name" value="AAA"/>
    <property type="match status" value="1"/>
</dbReference>
<evidence type="ECO:0000256" key="8">
    <source>
        <dbReference type="ARBA" id="ARBA00022723"/>
    </source>
</evidence>
<dbReference type="InterPro" id="IPR037219">
    <property type="entry name" value="Peptidase_M41-like"/>
</dbReference>
<evidence type="ECO:0000256" key="13">
    <source>
        <dbReference type="ARBA" id="ARBA00022946"/>
    </source>
</evidence>
<dbReference type="FunFam" id="1.10.8.60:FF:000033">
    <property type="entry name" value="paraplegin isoform X1"/>
    <property type="match status" value="1"/>
</dbReference>
<dbReference type="Gene3D" id="1.10.8.60">
    <property type="match status" value="1"/>
</dbReference>
<dbReference type="CDD" id="cd19501">
    <property type="entry name" value="RecA-like_FtsH"/>
    <property type="match status" value="1"/>
</dbReference>
<dbReference type="SUPFAM" id="SSF52540">
    <property type="entry name" value="P-loop containing nucleoside triphosphate hydrolases"/>
    <property type="match status" value="1"/>
</dbReference>
<dbReference type="AlphaFoldDB" id="A7SXY8"/>
<dbReference type="GO" id="GO:0008270">
    <property type="term" value="F:zinc ion binding"/>
    <property type="evidence" value="ECO:0007669"/>
    <property type="project" value="InterPro"/>
</dbReference>
<dbReference type="OMA" id="SMGGHNE"/>
<evidence type="ECO:0000256" key="11">
    <source>
        <dbReference type="ARBA" id="ARBA00022833"/>
    </source>
</evidence>
<dbReference type="MEROPS" id="M41.A12"/>
<keyword evidence="15" id="KW-0482">Metalloprotease</keyword>
<comment type="subcellular location">
    <subcellularLocation>
        <location evidence="2">Membrane</location>
        <topology evidence="2">Multi-pass membrane protein</topology>
    </subcellularLocation>
    <subcellularLocation>
        <location evidence="3">Mitochondrion</location>
    </subcellularLocation>
</comment>
<dbReference type="InterPro" id="IPR011546">
    <property type="entry name" value="Pept_M41_FtsH_extracell"/>
</dbReference>
<dbReference type="STRING" id="45351.A7SXY8"/>
<organism evidence="20 21">
    <name type="scientific">Nematostella vectensis</name>
    <name type="common">Starlet sea anemone</name>
    <dbReference type="NCBI Taxonomy" id="45351"/>
    <lineage>
        <taxon>Eukaryota</taxon>
        <taxon>Metazoa</taxon>
        <taxon>Cnidaria</taxon>
        <taxon>Anthozoa</taxon>
        <taxon>Hexacorallia</taxon>
        <taxon>Actiniaria</taxon>
        <taxon>Edwardsiidae</taxon>
        <taxon>Nematostella</taxon>
    </lineage>
</organism>
<evidence type="ECO:0000313" key="21">
    <source>
        <dbReference type="Proteomes" id="UP000001593"/>
    </source>
</evidence>
<dbReference type="Pfam" id="PF17862">
    <property type="entry name" value="AAA_lid_3"/>
    <property type="match status" value="1"/>
</dbReference>
<dbReference type="InterPro" id="IPR000642">
    <property type="entry name" value="Peptidase_M41"/>
</dbReference>
<dbReference type="EMBL" id="DS469901">
    <property type="protein sequence ID" value="EDO31422.1"/>
    <property type="molecule type" value="Genomic_DNA"/>
</dbReference>
<evidence type="ECO:0000256" key="12">
    <source>
        <dbReference type="ARBA" id="ARBA00022840"/>
    </source>
</evidence>
<dbReference type="PANTHER" id="PTHR43655">
    <property type="entry name" value="ATP-DEPENDENT PROTEASE"/>
    <property type="match status" value="1"/>
</dbReference>
<accession>A7SXY8</accession>
<dbReference type="Pfam" id="PF06480">
    <property type="entry name" value="FtsH_ext"/>
    <property type="match status" value="1"/>
</dbReference>
<dbReference type="FunFam" id="3.40.50.300:FF:000277">
    <property type="entry name" value="ATP-dependent zinc metalloprotease FtsH"/>
    <property type="match status" value="1"/>
</dbReference>
<feature type="transmembrane region" description="Helical" evidence="17">
    <location>
        <begin position="114"/>
        <end position="136"/>
    </location>
</feature>
<keyword evidence="11" id="KW-0862">Zinc</keyword>
<dbReference type="HOGENOM" id="CLU_000688_16_2_1"/>
<name>A7SXY8_NEMVE</name>
<keyword evidence="10" id="KW-0378">Hydrolase</keyword>
<feature type="signal peptide" evidence="18">
    <location>
        <begin position="1"/>
        <end position="19"/>
    </location>
</feature>
<evidence type="ECO:0000256" key="15">
    <source>
        <dbReference type="ARBA" id="ARBA00023049"/>
    </source>
</evidence>
<dbReference type="GO" id="GO:0034982">
    <property type="term" value="P:mitochondrial protein processing"/>
    <property type="evidence" value="ECO:0000318"/>
    <property type="project" value="GO_Central"/>
</dbReference>
<dbReference type="Gene3D" id="3.40.1690.20">
    <property type="match status" value="1"/>
</dbReference>
<keyword evidence="6" id="KW-0645">Protease</keyword>
<dbReference type="Gene3D" id="1.20.58.760">
    <property type="entry name" value="Peptidase M41"/>
    <property type="match status" value="1"/>
</dbReference>
<keyword evidence="12" id="KW-0067">ATP-binding</keyword>
<dbReference type="HAMAP" id="MF_01458">
    <property type="entry name" value="FtsH"/>
    <property type="match status" value="1"/>
</dbReference>
<dbReference type="InParanoid" id="A7SXY8"/>
<keyword evidence="13" id="KW-0809">Transit peptide</keyword>
<keyword evidence="16 17" id="KW-0472">Membrane</keyword>
<keyword evidence="8" id="KW-0479">Metal-binding</keyword>
<evidence type="ECO:0000256" key="7">
    <source>
        <dbReference type="ARBA" id="ARBA00022692"/>
    </source>
</evidence>
<sequence>MAQILPWIILAVFYFLTAGTDPTPETTWTAFYREMLSAGEVEHLEVPASQDKVYVYLHRGALVAGKEVYSYGPHYVFSIASLDSFEKKIHHAQSELRISPQEFVPIKYRTQNELFSTLVAAATSLAIIGVVWYLLAGRRVPGGGRKGGILGSNPFVSNSYKLHYEQIYDQKIPSMFKDVAGMQEAKMEVMEFVDYLKSAGRYTQLGAKIPKGALLVGPPGTGKTLLAKAVATEADVPFLSMAGSDFVEMFAGVGSARVRDLFTRARKLAPCIVYIDEVDAIGRSRKSSRSMGGHNEQENTLNQLLVEMDGMNTLDGVIMLASTNRADILDNALLRPGRFDRHIAIDLPTLPERMEIFEVHLKKLTLKRSIDQYTKRLAELTPGHSGADIANICNEAALHAARLNKKNVDTKNFEYAVERVIAGMEKRTHTMSPDERRIVAYHEAGHALVGWMLEHTEPLLKVSIVPRTNASLGYAQYLPSDQKLYTTEQLFDRMCMALGGRAAEGKIFRRITTGAEDDLRKVTDMAYRQIITYGMNDRVGNISFPVKKSQEFGKKPYSDHLSHLIDEEVRLLISRAFDATDNILTKHSDKLKVLAEELIKKEVLNYDDISSLIGPCPYGDKRARIDKWDTTATPPEAVTN</sequence>
<feature type="domain" description="AAA+ ATPase" evidence="19">
    <location>
        <begin position="209"/>
        <end position="349"/>
    </location>
</feature>
<proteinExistence type="inferred from homology"/>
<evidence type="ECO:0000256" key="17">
    <source>
        <dbReference type="SAM" id="Phobius"/>
    </source>
</evidence>
<dbReference type="SMART" id="SM00382">
    <property type="entry name" value="AAA"/>
    <property type="match status" value="1"/>
</dbReference>
<dbReference type="PhylomeDB" id="A7SXY8"/>
<keyword evidence="21" id="KW-1185">Reference proteome</keyword>
<comment type="similarity">
    <text evidence="4">In the C-terminal section; belongs to the peptidase M41 family.</text>
</comment>
<dbReference type="FunFam" id="1.20.58.760:FF:000003">
    <property type="entry name" value="AFG3-like AAA ATPase 2"/>
    <property type="match status" value="1"/>
</dbReference>
<comment type="similarity">
    <text evidence="5">In the N-terminal section; belongs to the AAA ATPase family.</text>
</comment>
<dbReference type="Gene3D" id="3.40.50.300">
    <property type="entry name" value="P-loop containing nucleotide triphosphate hydrolases"/>
    <property type="match status" value="1"/>
</dbReference>
<dbReference type="Proteomes" id="UP000001593">
    <property type="component" value="Unassembled WGS sequence"/>
</dbReference>
<keyword evidence="7 17" id="KW-0812">Transmembrane</keyword>
<comment type="cofactor">
    <cofactor evidence="1">
        <name>Zn(2+)</name>
        <dbReference type="ChEBI" id="CHEBI:29105"/>
    </cofactor>
</comment>
<evidence type="ECO:0000256" key="1">
    <source>
        <dbReference type="ARBA" id="ARBA00001947"/>
    </source>
</evidence>
<gene>
    <name evidence="20" type="ORF">NEMVEDRAFT_v1g175455</name>
</gene>
<dbReference type="eggNOG" id="KOG0731">
    <property type="taxonomic scope" value="Eukaryota"/>
</dbReference>
<keyword evidence="18" id="KW-0732">Signal</keyword>
<dbReference type="InterPro" id="IPR005936">
    <property type="entry name" value="FtsH"/>
</dbReference>
<dbReference type="GO" id="GO:0005524">
    <property type="term" value="F:ATP binding"/>
    <property type="evidence" value="ECO:0007669"/>
    <property type="project" value="UniProtKB-KW"/>
</dbReference>
<evidence type="ECO:0000256" key="10">
    <source>
        <dbReference type="ARBA" id="ARBA00022801"/>
    </source>
</evidence>
<keyword evidence="14 17" id="KW-1133">Transmembrane helix</keyword>
<dbReference type="SUPFAM" id="SSF140990">
    <property type="entry name" value="FtsH protease domain-like"/>
    <property type="match status" value="1"/>
</dbReference>
<evidence type="ECO:0000256" key="4">
    <source>
        <dbReference type="ARBA" id="ARBA00010044"/>
    </source>
</evidence>
<feature type="chain" id="PRO_5002713173" description="AAA+ ATPase domain-containing protein" evidence="18">
    <location>
        <begin position="20"/>
        <end position="640"/>
    </location>
</feature>
<evidence type="ECO:0000259" key="19">
    <source>
        <dbReference type="SMART" id="SM00382"/>
    </source>
</evidence>
<reference evidence="20 21" key="1">
    <citation type="journal article" date="2007" name="Science">
        <title>Sea anemone genome reveals ancestral eumetazoan gene repertoire and genomic organization.</title>
        <authorList>
            <person name="Putnam N.H."/>
            <person name="Srivastava M."/>
            <person name="Hellsten U."/>
            <person name="Dirks B."/>
            <person name="Chapman J."/>
            <person name="Salamov A."/>
            <person name="Terry A."/>
            <person name="Shapiro H."/>
            <person name="Lindquist E."/>
            <person name="Kapitonov V.V."/>
            <person name="Jurka J."/>
            <person name="Genikhovich G."/>
            <person name="Grigoriev I.V."/>
            <person name="Lucas S.M."/>
            <person name="Steele R.E."/>
            <person name="Finnerty J.R."/>
            <person name="Technau U."/>
            <person name="Martindale M.Q."/>
            <person name="Rokhsar D.S."/>
        </authorList>
    </citation>
    <scope>NUCLEOTIDE SEQUENCE [LARGE SCALE GENOMIC DNA]</scope>
    <source>
        <strain evidence="21">CH2 X CH6</strain>
    </source>
</reference>
<dbReference type="PANTHER" id="PTHR43655:SF8">
    <property type="entry name" value="PARAPLEGIN"/>
    <property type="match status" value="1"/>
</dbReference>
<dbReference type="InterPro" id="IPR003959">
    <property type="entry name" value="ATPase_AAA_core"/>
</dbReference>
<dbReference type="InterPro" id="IPR003593">
    <property type="entry name" value="AAA+_ATPase"/>
</dbReference>
<dbReference type="GO" id="GO:0004222">
    <property type="term" value="F:metalloendopeptidase activity"/>
    <property type="evidence" value="ECO:0000318"/>
    <property type="project" value="GO_Central"/>
</dbReference>
<dbReference type="InterPro" id="IPR041569">
    <property type="entry name" value="AAA_lid_3"/>
</dbReference>
<dbReference type="InterPro" id="IPR027417">
    <property type="entry name" value="P-loop_NTPase"/>
</dbReference>
<keyword evidence="9" id="KW-0547">Nucleotide-binding</keyword>
<evidence type="ECO:0000256" key="14">
    <source>
        <dbReference type="ARBA" id="ARBA00022989"/>
    </source>
</evidence>
<evidence type="ECO:0000256" key="3">
    <source>
        <dbReference type="ARBA" id="ARBA00004173"/>
    </source>
</evidence>
<evidence type="ECO:0000256" key="9">
    <source>
        <dbReference type="ARBA" id="ARBA00022741"/>
    </source>
</evidence>
<evidence type="ECO:0000256" key="18">
    <source>
        <dbReference type="SAM" id="SignalP"/>
    </source>
</evidence>
<evidence type="ECO:0000256" key="16">
    <source>
        <dbReference type="ARBA" id="ARBA00023136"/>
    </source>
</evidence>
<dbReference type="InterPro" id="IPR050928">
    <property type="entry name" value="ATP-dep_Zn_Metalloprotease"/>
</dbReference>
<dbReference type="FunCoup" id="A7SXY8">
    <property type="interactions" value="113"/>
</dbReference>
<dbReference type="Pfam" id="PF01434">
    <property type="entry name" value="Peptidase_M41"/>
    <property type="match status" value="1"/>
</dbReference>
<evidence type="ECO:0000256" key="5">
    <source>
        <dbReference type="ARBA" id="ARBA00010550"/>
    </source>
</evidence>
<dbReference type="GO" id="GO:0005745">
    <property type="term" value="C:m-AAA complex"/>
    <property type="evidence" value="ECO:0000318"/>
    <property type="project" value="GO_Central"/>
</dbReference>
<protein>
    <recommendedName>
        <fullName evidence="19">AAA+ ATPase domain-containing protein</fullName>
    </recommendedName>
</protein>
<dbReference type="NCBIfam" id="TIGR01241">
    <property type="entry name" value="FtsH_fam"/>
    <property type="match status" value="1"/>
</dbReference>
<dbReference type="GO" id="GO:0004176">
    <property type="term" value="F:ATP-dependent peptidase activity"/>
    <property type="evidence" value="ECO:0007669"/>
    <property type="project" value="InterPro"/>
</dbReference>
<evidence type="ECO:0000256" key="6">
    <source>
        <dbReference type="ARBA" id="ARBA00022670"/>
    </source>
</evidence>
<dbReference type="GO" id="GO:0016887">
    <property type="term" value="F:ATP hydrolysis activity"/>
    <property type="evidence" value="ECO:0007669"/>
    <property type="project" value="InterPro"/>
</dbReference>